<feature type="transmembrane region" description="Helical" evidence="5">
    <location>
        <begin position="64"/>
        <end position="80"/>
    </location>
</feature>
<feature type="transmembrane region" description="Helical" evidence="5">
    <location>
        <begin position="86"/>
        <end position="103"/>
    </location>
</feature>
<sequence>MGTEKNVTRWIFYCLWTVFLAAYFCRSSLLGGHFLSNISSYAGLACLLLTVYELFKGRLLLKGRRINILDVVFLLYIFLFFNKHEIGYFAVLFVVYIVVRLNLFYRSCKVWLILLFLSAAAPIVVSGVLGKLSPVGNIQGIFSTKNTFGYFVMITTSVPVFLLVVEMSERRLAKVVLYGLLFLVGFVLTVVSGCRAALLSETVLIVLLLFISLLNYKLRWKVFVLVCATLLTLFALGLTNNVVKYKLKSFLNFRKDSSANSRLIIARACFALSKKRLWSGWGTGKVEKYLVKYRKGMLEEYLPRGLWHSFEKGGCHNTMLSMGVQRGIWGYLCFFMFALVMAVLFFKSALHVLKDDKDEDGWFFLAVSCIVIALWVNSHFEVMLFSKRGVLFFYVFALCANAWEKLNESG</sequence>
<keyword evidence="4 5" id="KW-0472">Membrane</keyword>
<dbReference type="EMBL" id="AP013035">
    <property type="protein sequence ID" value="BAT71129.1"/>
    <property type="molecule type" value="Genomic_DNA"/>
</dbReference>
<keyword evidence="3 5" id="KW-1133">Transmembrane helix</keyword>
<evidence type="ECO:0000256" key="2">
    <source>
        <dbReference type="ARBA" id="ARBA00022692"/>
    </source>
</evidence>
<dbReference type="KEGG" id="ttk:TST_0321"/>
<feature type="transmembrane region" description="Helical" evidence="5">
    <location>
        <begin position="110"/>
        <end position="128"/>
    </location>
</feature>
<feature type="transmembrane region" description="Helical" evidence="5">
    <location>
        <begin position="7"/>
        <end position="24"/>
    </location>
</feature>
<feature type="transmembrane region" description="Helical" evidence="5">
    <location>
        <begin position="148"/>
        <end position="165"/>
    </location>
</feature>
<dbReference type="AlphaFoldDB" id="A0A0S3QS40"/>
<evidence type="ECO:0000313" key="7">
    <source>
        <dbReference type="EMBL" id="BAT71129.1"/>
    </source>
</evidence>
<feature type="transmembrane region" description="Helical" evidence="5">
    <location>
        <begin position="172"/>
        <end position="191"/>
    </location>
</feature>
<accession>A0A0S3QS40</accession>
<comment type="subcellular location">
    <subcellularLocation>
        <location evidence="1">Membrane</location>
        <topology evidence="1">Multi-pass membrane protein</topology>
    </subcellularLocation>
</comment>
<name>A0A0S3QS40_THET7</name>
<dbReference type="STRING" id="1298851.TST_0321"/>
<evidence type="ECO:0000256" key="4">
    <source>
        <dbReference type="ARBA" id="ARBA00023136"/>
    </source>
</evidence>
<feature type="transmembrane region" description="Helical" evidence="5">
    <location>
        <begin position="328"/>
        <end position="350"/>
    </location>
</feature>
<organism evidence="7 8">
    <name type="scientific">Thermosulfidibacter takaii (strain DSM 17441 / JCM 13301 / NBRC 103674 / ABI70S6)</name>
    <dbReference type="NCBI Taxonomy" id="1298851"/>
    <lineage>
        <taxon>Bacteria</taxon>
        <taxon>Pseudomonadati</taxon>
        <taxon>Thermosulfidibacterota</taxon>
        <taxon>Thermosulfidibacteria</taxon>
        <taxon>Thermosulfidibacterales</taxon>
        <taxon>Thermosulfidibacteraceae</taxon>
    </lineage>
</organism>
<evidence type="ECO:0000259" key="6">
    <source>
        <dbReference type="Pfam" id="PF04932"/>
    </source>
</evidence>
<feature type="transmembrane region" description="Helical" evidence="5">
    <location>
        <begin position="30"/>
        <end position="52"/>
    </location>
</feature>
<evidence type="ECO:0000256" key="5">
    <source>
        <dbReference type="SAM" id="Phobius"/>
    </source>
</evidence>
<reference evidence="8" key="1">
    <citation type="journal article" date="2018" name="Science">
        <title>A primordial and reversible TCA cycle in a facultatively chemolithoautotrophic thermophile.</title>
        <authorList>
            <person name="Nunoura T."/>
            <person name="Chikaraishi Y."/>
            <person name="Izaki R."/>
            <person name="Suwa T."/>
            <person name="Sato T."/>
            <person name="Harada T."/>
            <person name="Mori K."/>
            <person name="Kato Y."/>
            <person name="Miyazaki M."/>
            <person name="Shimamura S."/>
            <person name="Yanagawa K."/>
            <person name="Shuto A."/>
            <person name="Ohkouchi N."/>
            <person name="Fujita N."/>
            <person name="Takaki Y."/>
            <person name="Atomi H."/>
            <person name="Takai K."/>
        </authorList>
    </citation>
    <scope>NUCLEOTIDE SEQUENCE [LARGE SCALE GENOMIC DNA]</scope>
    <source>
        <strain evidence="8">DSM 17441 / JCM 13301 / NBRC 103674 / ABI70S6</strain>
    </source>
</reference>
<gene>
    <name evidence="7" type="ORF">TST_0321</name>
</gene>
<evidence type="ECO:0000313" key="8">
    <source>
        <dbReference type="Proteomes" id="UP000063234"/>
    </source>
</evidence>
<keyword evidence="8" id="KW-1185">Reference proteome</keyword>
<dbReference type="RefSeq" id="WP_068549047.1">
    <property type="nucleotide sequence ID" value="NZ_AP013035.1"/>
</dbReference>
<evidence type="ECO:0000256" key="3">
    <source>
        <dbReference type="ARBA" id="ARBA00022989"/>
    </source>
</evidence>
<dbReference type="InterPro" id="IPR007016">
    <property type="entry name" value="O-antigen_ligase-rel_domated"/>
</dbReference>
<feature type="transmembrane region" description="Helical" evidence="5">
    <location>
        <begin position="223"/>
        <end position="243"/>
    </location>
</feature>
<dbReference type="GO" id="GO:0016020">
    <property type="term" value="C:membrane"/>
    <property type="evidence" value="ECO:0007669"/>
    <property type="project" value="UniProtKB-SubCell"/>
</dbReference>
<proteinExistence type="predicted"/>
<dbReference type="PATRIC" id="fig|1298851.3.peg.332"/>
<dbReference type="Pfam" id="PF04932">
    <property type="entry name" value="Wzy_C"/>
    <property type="match status" value="1"/>
</dbReference>
<feature type="transmembrane region" description="Helical" evidence="5">
    <location>
        <begin position="362"/>
        <end position="378"/>
    </location>
</feature>
<dbReference type="InterPro" id="IPR051533">
    <property type="entry name" value="WaaL-like"/>
</dbReference>
<evidence type="ECO:0000256" key="1">
    <source>
        <dbReference type="ARBA" id="ARBA00004141"/>
    </source>
</evidence>
<feature type="domain" description="O-antigen ligase-related" evidence="6">
    <location>
        <begin position="181"/>
        <end position="335"/>
    </location>
</feature>
<dbReference type="Proteomes" id="UP000063234">
    <property type="component" value="Chromosome"/>
</dbReference>
<protein>
    <recommendedName>
        <fullName evidence="6">O-antigen ligase-related domain-containing protein</fullName>
    </recommendedName>
</protein>
<dbReference type="PANTHER" id="PTHR37422:SF13">
    <property type="entry name" value="LIPOPOLYSACCHARIDE BIOSYNTHESIS PROTEIN PA4999-RELATED"/>
    <property type="match status" value="1"/>
</dbReference>
<keyword evidence="2 5" id="KW-0812">Transmembrane</keyword>
<dbReference type="PANTHER" id="PTHR37422">
    <property type="entry name" value="TEICHURONIC ACID BIOSYNTHESIS PROTEIN TUAE"/>
    <property type="match status" value="1"/>
</dbReference>